<organism evidence="2 3">
    <name type="scientific">Nocardia ninae NBRC 108245</name>
    <dbReference type="NCBI Taxonomy" id="1210091"/>
    <lineage>
        <taxon>Bacteria</taxon>
        <taxon>Bacillati</taxon>
        <taxon>Actinomycetota</taxon>
        <taxon>Actinomycetes</taxon>
        <taxon>Mycobacteriales</taxon>
        <taxon>Nocardiaceae</taxon>
        <taxon>Nocardia</taxon>
    </lineage>
</organism>
<feature type="compositionally biased region" description="Basic and acidic residues" evidence="1">
    <location>
        <begin position="9"/>
        <end position="20"/>
    </location>
</feature>
<evidence type="ECO:0000256" key="1">
    <source>
        <dbReference type="SAM" id="MobiDB-lite"/>
    </source>
</evidence>
<evidence type="ECO:0000313" key="2">
    <source>
        <dbReference type="EMBL" id="GEM42343.1"/>
    </source>
</evidence>
<dbReference type="OrthoDB" id="4567510at2"/>
<protein>
    <recommendedName>
        <fullName evidence="4">Isoniazid inducible gene protein IniC</fullName>
    </recommendedName>
</protein>
<dbReference type="SUPFAM" id="SSF52540">
    <property type="entry name" value="P-loop containing nucleoside triphosphate hydrolases"/>
    <property type="match status" value="1"/>
</dbReference>
<dbReference type="Proteomes" id="UP000321424">
    <property type="component" value="Unassembled WGS sequence"/>
</dbReference>
<reference evidence="2 3" key="1">
    <citation type="submission" date="2019-07" db="EMBL/GenBank/DDBJ databases">
        <title>Whole genome shotgun sequence of Nocardia ninae NBRC 108245.</title>
        <authorList>
            <person name="Hosoyama A."/>
            <person name="Uohara A."/>
            <person name="Ohji S."/>
            <person name="Ichikawa N."/>
        </authorList>
    </citation>
    <scope>NUCLEOTIDE SEQUENCE [LARGE SCALE GENOMIC DNA]</scope>
    <source>
        <strain evidence="2 3">NBRC 108245</strain>
    </source>
</reference>
<comment type="caution">
    <text evidence="2">The sequence shown here is derived from an EMBL/GenBank/DDBJ whole genome shotgun (WGS) entry which is preliminary data.</text>
</comment>
<dbReference type="InterPro" id="IPR027417">
    <property type="entry name" value="P-loop_NTPase"/>
</dbReference>
<proteinExistence type="predicted"/>
<feature type="region of interest" description="Disordered" evidence="1">
    <location>
        <begin position="1"/>
        <end position="20"/>
    </location>
</feature>
<keyword evidence="3" id="KW-1185">Reference proteome</keyword>
<evidence type="ECO:0000313" key="3">
    <source>
        <dbReference type="Proteomes" id="UP000321424"/>
    </source>
</evidence>
<accession>A0A511MP05</accession>
<evidence type="ECO:0008006" key="4">
    <source>
        <dbReference type="Google" id="ProtNLM"/>
    </source>
</evidence>
<dbReference type="RefSeq" id="WP_147139882.1">
    <property type="nucleotide sequence ID" value="NZ_BJXA01000068.1"/>
</dbReference>
<dbReference type="AlphaFoldDB" id="A0A511MP05"/>
<gene>
    <name evidence="2" type="ORF">NN4_68620</name>
</gene>
<name>A0A511MP05_9NOCA</name>
<sequence length="377" mass="40239">MPTATESDGPLRERGVPAREHDQLDRLLAELRFGTGRDKQIGYAASAAVSAWRTPPRIQVLGRSHAGRTTVLHALALMSAVESGPVDEPDMPDPVLDADIAVYVLSAAPSPADRRVLATLPPERTIVVLNKADAIGARWADAVAAAEQYGRELGLAVLPVVASLAMRTRAGAMTEADLTTFRRLAANADAALTLSPDLFVAPGPDLAEREQLLQRWDLYGVTCALAALGHDPELAPQTLLQILHAASGIDAVHQLLHRRYEQVSALRGGELLDELSRLAAQAVPTEGSTARDILEAYLFGDDARWLGLCAGLAHTSVAHLAAGYRAPAPADADDAMARAARWRAVVSSDMPPAARRAALRVHNGYIRLWERMSSAGL</sequence>
<dbReference type="EMBL" id="BJXA01000068">
    <property type="protein sequence ID" value="GEM42343.1"/>
    <property type="molecule type" value="Genomic_DNA"/>
</dbReference>